<dbReference type="KEGG" id="bma:BMA1948"/>
<name>A0A0H2WKJ5_BURMA</name>
<dbReference type="Proteomes" id="UP000006693">
    <property type="component" value="Chromosome 1"/>
</dbReference>
<reference evidence="1 2" key="1">
    <citation type="journal article" date="2004" name="Proc. Natl. Acad. Sci. U.S.A.">
        <title>Structural flexibility in the Burkholderia mallei genome.</title>
        <authorList>
            <person name="Nierman W.C."/>
            <person name="DeShazer D."/>
            <person name="Kim H.S."/>
            <person name="Tettelin H."/>
            <person name="Nelson K.E."/>
            <person name="Feldblyum T."/>
            <person name="Ulrich R.L."/>
            <person name="Ronning C.M."/>
            <person name="Brinkac L.M."/>
            <person name="Daugherty S.C."/>
            <person name="Davidsen T.D."/>
            <person name="Deboy R.T."/>
            <person name="Dimitrov G."/>
            <person name="Dodson R.J."/>
            <person name="Durkin A.S."/>
            <person name="Gwinn M.L."/>
            <person name="Haft D.H."/>
            <person name="Khouri H."/>
            <person name="Kolonay J.F."/>
            <person name="Madupu R."/>
            <person name="Mohammoud Y."/>
            <person name="Nelson W.C."/>
            <person name="Radune D."/>
            <person name="Romero C.M."/>
            <person name="Sarria S."/>
            <person name="Selengut J."/>
            <person name="Shamblin C."/>
            <person name="Sullivan S.A."/>
            <person name="White O."/>
            <person name="Yu Y."/>
            <person name="Zafar N."/>
            <person name="Zhou L."/>
            <person name="Fraser C.M."/>
        </authorList>
    </citation>
    <scope>NUCLEOTIDE SEQUENCE [LARGE SCALE GENOMIC DNA]</scope>
    <source>
        <strain evidence="1 2">ATCC 23344</strain>
    </source>
</reference>
<evidence type="ECO:0000313" key="2">
    <source>
        <dbReference type="Proteomes" id="UP000006693"/>
    </source>
</evidence>
<sequence>MPACAPTWGAVERCGGRHAAVARRLRWGRESKLSVVLTQSTGKSR</sequence>
<proteinExistence type="predicted"/>
<gene>
    <name evidence="1" type="ordered locus">BMA1948</name>
</gene>
<keyword evidence="2" id="KW-1185">Reference proteome</keyword>
<accession>A0A0H2WKJ5</accession>
<dbReference type="HOGENOM" id="CLU_3197093_0_0_4"/>
<organism evidence="1 2">
    <name type="scientific">Burkholderia mallei (strain ATCC 23344)</name>
    <dbReference type="NCBI Taxonomy" id="243160"/>
    <lineage>
        <taxon>Bacteria</taxon>
        <taxon>Pseudomonadati</taxon>
        <taxon>Pseudomonadota</taxon>
        <taxon>Betaproteobacteria</taxon>
        <taxon>Burkholderiales</taxon>
        <taxon>Burkholderiaceae</taxon>
        <taxon>Burkholderia</taxon>
        <taxon>pseudomallei group</taxon>
    </lineage>
</organism>
<protein>
    <submittedName>
        <fullName evidence="1">Uncharacterized protein</fullName>
    </submittedName>
</protein>
<evidence type="ECO:0000313" key="1">
    <source>
        <dbReference type="EMBL" id="AAU49917.1"/>
    </source>
</evidence>
<dbReference type="EMBL" id="CP000010">
    <property type="protein sequence ID" value="AAU49917.1"/>
    <property type="molecule type" value="Genomic_DNA"/>
</dbReference>
<dbReference type="AlphaFoldDB" id="A0A0H2WKJ5"/>